<dbReference type="Gene3D" id="2.40.30.170">
    <property type="match status" value="1"/>
</dbReference>
<dbReference type="Proteomes" id="UP001165444">
    <property type="component" value="Unassembled WGS sequence"/>
</dbReference>
<dbReference type="PANTHER" id="PTHR30469:SF20">
    <property type="entry name" value="EFFLUX RND TRANSPORTER PERIPLASMIC ADAPTOR SUBUNIT"/>
    <property type="match status" value="1"/>
</dbReference>
<dbReference type="SUPFAM" id="SSF111369">
    <property type="entry name" value="HlyD-like secretion proteins"/>
    <property type="match status" value="1"/>
</dbReference>
<dbReference type="InterPro" id="IPR006143">
    <property type="entry name" value="RND_pump_MFP"/>
</dbReference>
<dbReference type="Pfam" id="PF25967">
    <property type="entry name" value="RND-MFP_C"/>
    <property type="match status" value="1"/>
</dbReference>
<dbReference type="InterPro" id="IPR058627">
    <property type="entry name" value="MdtA-like_C"/>
</dbReference>
<evidence type="ECO:0000313" key="4">
    <source>
        <dbReference type="Proteomes" id="UP001165444"/>
    </source>
</evidence>
<comment type="caution">
    <text evidence="3">The sequence shown here is derived from an EMBL/GenBank/DDBJ whole genome shotgun (WGS) entry which is preliminary data.</text>
</comment>
<evidence type="ECO:0000313" key="3">
    <source>
        <dbReference type="EMBL" id="MCJ2380932.1"/>
    </source>
</evidence>
<dbReference type="NCBIfam" id="TIGR01730">
    <property type="entry name" value="RND_mfp"/>
    <property type="match status" value="1"/>
</dbReference>
<name>A0ABT0C1P3_9BACT</name>
<proteinExistence type="inferred from homology"/>
<protein>
    <submittedName>
        <fullName evidence="3">Efflux RND transporter periplasmic adaptor subunit</fullName>
    </submittedName>
</protein>
<evidence type="ECO:0000259" key="2">
    <source>
        <dbReference type="Pfam" id="PF25967"/>
    </source>
</evidence>
<reference evidence="3 4" key="1">
    <citation type="submission" date="2022-03" db="EMBL/GenBank/DDBJ databases">
        <title>Parabacteroides sp. nov. isolated from swine feces.</title>
        <authorList>
            <person name="Bak J.E."/>
        </authorList>
    </citation>
    <scope>NUCLEOTIDE SEQUENCE [LARGE SCALE GENOMIC DNA]</scope>
    <source>
        <strain evidence="3 4">AGMB00274</strain>
    </source>
</reference>
<dbReference type="Gene3D" id="2.40.420.20">
    <property type="match status" value="1"/>
</dbReference>
<gene>
    <name evidence="3" type="ORF">MUN53_09975</name>
</gene>
<evidence type="ECO:0000256" key="1">
    <source>
        <dbReference type="ARBA" id="ARBA00009477"/>
    </source>
</evidence>
<sequence>MKKQIMYVLLLGWLTACSKPKDQQTEEFMAIKASQVVTEQISSERCYSFISQPYKEAVLSFRVGGIVDEFNVQSGQFFKQGSRIASIDERDFIIQKDHAQALYEQATSEYNRVKILYTQNNISGSTYEKAKADYQITKANLETATNQWKDTQLTAPFDGYVQQVYIEKYQDVRPSQAIVSLMDLSKIKVEVYIPEEIAVQLRTKKDLPIQITFDGLPGEIFTPTEIFVSQNITTNNISFLLTAIIMNPGNRLFGGMSGTVSLSLGKEAEKHSTFVPQSAVYHRKEIGSFVWVVSPDQRVQQRWVKTGMLKENHLIEIKEGINPNEKVAVTGLSFLSDEQQVTIL</sequence>
<dbReference type="EMBL" id="JAKZMM010000023">
    <property type="protein sequence ID" value="MCJ2380932.1"/>
    <property type="molecule type" value="Genomic_DNA"/>
</dbReference>
<dbReference type="Gene3D" id="1.10.287.470">
    <property type="entry name" value="Helix hairpin bin"/>
    <property type="match status" value="1"/>
</dbReference>
<feature type="domain" description="Multidrug resistance protein MdtA-like C-terminal permuted SH3" evidence="2">
    <location>
        <begin position="275"/>
        <end position="332"/>
    </location>
</feature>
<comment type="similarity">
    <text evidence="1">Belongs to the membrane fusion protein (MFP) (TC 8.A.1) family.</text>
</comment>
<accession>A0ABT0C1P3</accession>
<keyword evidence="4" id="KW-1185">Reference proteome</keyword>
<dbReference type="PROSITE" id="PS51257">
    <property type="entry name" value="PROKAR_LIPOPROTEIN"/>
    <property type="match status" value="1"/>
</dbReference>
<dbReference type="PANTHER" id="PTHR30469">
    <property type="entry name" value="MULTIDRUG RESISTANCE PROTEIN MDTA"/>
    <property type="match status" value="1"/>
</dbReference>
<organism evidence="3 4">
    <name type="scientific">Parabacteroides faecalis</name>
    <dbReference type="NCBI Taxonomy" id="2924040"/>
    <lineage>
        <taxon>Bacteria</taxon>
        <taxon>Pseudomonadati</taxon>
        <taxon>Bacteroidota</taxon>
        <taxon>Bacteroidia</taxon>
        <taxon>Bacteroidales</taxon>
        <taxon>Tannerellaceae</taxon>
        <taxon>Parabacteroides</taxon>
    </lineage>
</organism>
<dbReference type="RefSeq" id="WP_243325244.1">
    <property type="nucleotide sequence ID" value="NZ_JAKZMM010000023.1"/>
</dbReference>
<dbReference type="Gene3D" id="2.40.50.100">
    <property type="match status" value="1"/>
</dbReference>